<feature type="compositionally biased region" description="Acidic residues" evidence="1">
    <location>
        <begin position="34"/>
        <end position="48"/>
    </location>
</feature>
<dbReference type="GeneID" id="28831693"/>
<dbReference type="SUPFAM" id="SSF53335">
    <property type="entry name" value="S-adenosyl-L-methionine-dependent methyltransferases"/>
    <property type="match status" value="1"/>
</dbReference>
<organism evidence="2 3">
    <name type="scientific">Mollisia scopiformis</name>
    <name type="common">Conifer needle endophyte fungus</name>
    <name type="synonym">Phialocephala scopiformis</name>
    <dbReference type="NCBI Taxonomy" id="149040"/>
    <lineage>
        <taxon>Eukaryota</taxon>
        <taxon>Fungi</taxon>
        <taxon>Dikarya</taxon>
        <taxon>Ascomycota</taxon>
        <taxon>Pezizomycotina</taxon>
        <taxon>Leotiomycetes</taxon>
        <taxon>Helotiales</taxon>
        <taxon>Mollisiaceae</taxon>
        <taxon>Mollisia</taxon>
    </lineage>
</organism>
<name>A0A194XEK8_MOLSC</name>
<dbReference type="InterPro" id="IPR029063">
    <property type="entry name" value="SAM-dependent_MTases_sf"/>
</dbReference>
<dbReference type="PANTHER" id="PTHR43591:SF24">
    <property type="entry name" value="2-METHOXY-6-POLYPRENYL-1,4-BENZOQUINOL METHYLASE, MITOCHONDRIAL"/>
    <property type="match status" value="1"/>
</dbReference>
<sequence>NSGSPQDRDQLYKMAEPSEALVETTPISGPLVEVDADDADSTYGDDSESYTTSLSSSIKNHTYENGSRYHAYRAGSYYAPNDEAENDRLDMHHHLATLLLKGKLHVAPIGSNPQRILDVGCGTGIWAIDMGPYFLFGGVIGVDLSPTQPTMTPPNVQFEVDDVEGEWTYNTPFDLIHVRFMFSASIMNWPKLVKQVFTHLEPDGWCEFKDWDFTLHSNDNSLPADSYILKYHRLLYEATDRIGRDWKPGAHLKKWVEEAGFENIQEQVLIVPLGTWPKEKHYKEIGTWHHIVKSEGLEAVSLRLFTNVLGWTQEEVLAFLTKVRAELADKKIHVHYN</sequence>
<dbReference type="AlphaFoldDB" id="A0A194XEK8"/>
<keyword evidence="3" id="KW-1185">Reference proteome</keyword>
<dbReference type="GO" id="GO:0008168">
    <property type="term" value="F:methyltransferase activity"/>
    <property type="evidence" value="ECO:0007669"/>
    <property type="project" value="UniProtKB-KW"/>
</dbReference>
<protein>
    <submittedName>
        <fullName evidence="2">S-adenosyl-L-methionine-dependent methyltransferase</fullName>
    </submittedName>
</protein>
<dbReference type="Pfam" id="PF13489">
    <property type="entry name" value="Methyltransf_23"/>
    <property type="match status" value="1"/>
</dbReference>
<feature type="region of interest" description="Disordered" evidence="1">
    <location>
        <begin position="1"/>
        <end position="50"/>
    </location>
</feature>
<evidence type="ECO:0000313" key="2">
    <source>
        <dbReference type="EMBL" id="KUJ18608.1"/>
    </source>
</evidence>
<dbReference type="EMBL" id="KQ947412">
    <property type="protein sequence ID" value="KUJ18608.1"/>
    <property type="molecule type" value="Genomic_DNA"/>
</dbReference>
<dbReference type="GO" id="GO:0032259">
    <property type="term" value="P:methylation"/>
    <property type="evidence" value="ECO:0007669"/>
    <property type="project" value="UniProtKB-KW"/>
</dbReference>
<feature type="compositionally biased region" description="Basic and acidic residues" evidence="1">
    <location>
        <begin position="1"/>
        <end position="11"/>
    </location>
</feature>
<feature type="non-terminal residue" evidence="2">
    <location>
        <position position="1"/>
    </location>
</feature>
<keyword evidence="2" id="KW-0489">Methyltransferase</keyword>
<evidence type="ECO:0000256" key="1">
    <source>
        <dbReference type="SAM" id="MobiDB-lite"/>
    </source>
</evidence>
<dbReference type="Gene3D" id="3.40.50.150">
    <property type="entry name" value="Vaccinia Virus protein VP39"/>
    <property type="match status" value="1"/>
</dbReference>
<keyword evidence="2" id="KW-0808">Transferase</keyword>
<dbReference type="OrthoDB" id="2013972at2759"/>
<dbReference type="InParanoid" id="A0A194XEK8"/>
<dbReference type="CDD" id="cd02440">
    <property type="entry name" value="AdoMet_MTases"/>
    <property type="match status" value="1"/>
</dbReference>
<dbReference type="PANTHER" id="PTHR43591">
    <property type="entry name" value="METHYLTRANSFERASE"/>
    <property type="match status" value="1"/>
</dbReference>
<accession>A0A194XEK8</accession>
<dbReference type="KEGG" id="psco:LY89DRAFT_774453"/>
<reference evidence="2 3" key="1">
    <citation type="submission" date="2015-10" db="EMBL/GenBank/DDBJ databases">
        <title>Full genome of DAOMC 229536 Phialocephala scopiformis, a fungal endophyte of spruce producing the potent anti-insectan compound rugulosin.</title>
        <authorList>
            <consortium name="DOE Joint Genome Institute"/>
            <person name="Walker A.K."/>
            <person name="Frasz S.L."/>
            <person name="Seifert K.A."/>
            <person name="Miller J.D."/>
            <person name="Mondo S.J."/>
            <person name="Labutti K."/>
            <person name="Lipzen A."/>
            <person name="Dockter R."/>
            <person name="Kennedy M."/>
            <person name="Grigoriev I.V."/>
            <person name="Spatafora J.W."/>
        </authorList>
    </citation>
    <scope>NUCLEOTIDE SEQUENCE [LARGE SCALE GENOMIC DNA]</scope>
    <source>
        <strain evidence="2 3">CBS 120377</strain>
    </source>
</reference>
<dbReference type="RefSeq" id="XP_018072963.1">
    <property type="nucleotide sequence ID" value="XM_018221967.1"/>
</dbReference>
<evidence type="ECO:0000313" key="3">
    <source>
        <dbReference type="Proteomes" id="UP000070700"/>
    </source>
</evidence>
<proteinExistence type="predicted"/>
<gene>
    <name evidence="2" type="ORF">LY89DRAFT_774453</name>
</gene>
<dbReference type="Proteomes" id="UP000070700">
    <property type="component" value="Unassembled WGS sequence"/>
</dbReference>